<dbReference type="Proteomes" id="UP001162156">
    <property type="component" value="Unassembled WGS sequence"/>
</dbReference>
<evidence type="ECO:0000313" key="2">
    <source>
        <dbReference type="Proteomes" id="UP001162156"/>
    </source>
</evidence>
<keyword evidence="2" id="KW-1185">Reference proteome</keyword>
<gene>
    <name evidence="1" type="ORF">NQ314_012042</name>
</gene>
<sequence>MRHLMVGRSAAGEIVRRVCRAVWKIMREECIPKPDKKMWKEVANEFERRANFPHCLGAVDGKHIRVVKPEKSGSLYYNYKNYFSISLMAVADSNYRFVMLTLDRLEMMLSLLFSRIVRCGKA</sequence>
<comment type="caution">
    <text evidence="1">The sequence shown here is derived from an EMBL/GenBank/DDBJ whole genome shotgun (WGS) entry which is preliminary data.</text>
</comment>
<name>A0AAV8XEW0_9CUCU</name>
<evidence type="ECO:0008006" key="3">
    <source>
        <dbReference type="Google" id="ProtNLM"/>
    </source>
</evidence>
<accession>A0AAV8XEW0</accession>
<dbReference type="AlphaFoldDB" id="A0AAV8XEW0"/>
<reference evidence="1" key="1">
    <citation type="journal article" date="2023" name="Insect Mol. Biol.">
        <title>Genome sequencing provides insights into the evolution of gene families encoding plant cell wall-degrading enzymes in longhorned beetles.</title>
        <authorList>
            <person name="Shin N.R."/>
            <person name="Okamura Y."/>
            <person name="Kirsch R."/>
            <person name="Pauchet Y."/>
        </authorList>
    </citation>
    <scope>NUCLEOTIDE SEQUENCE</scope>
    <source>
        <strain evidence="1">RBIC_L_NR</strain>
    </source>
</reference>
<dbReference type="EMBL" id="JANEYF010003356">
    <property type="protein sequence ID" value="KAJ8937070.1"/>
    <property type="molecule type" value="Genomic_DNA"/>
</dbReference>
<protein>
    <recommendedName>
        <fullName evidence="3">DDE Tnp4 domain-containing protein</fullName>
    </recommendedName>
</protein>
<organism evidence="1 2">
    <name type="scientific">Rhamnusium bicolor</name>
    <dbReference type="NCBI Taxonomy" id="1586634"/>
    <lineage>
        <taxon>Eukaryota</taxon>
        <taxon>Metazoa</taxon>
        <taxon>Ecdysozoa</taxon>
        <taxon>Arthropoda</taxon>
        <taxon>Hexapoda</taxon>
        <taxon>Insecta</taxon>
        <taxon>Pterygota</taxon>
        <taxon>Neoptera</taxon>
        <taxon>Endopterygota</taxon>
        <taxon>Coleoptera</taxon>
        <taxon>Polyphaga</taxon>
        <taxon>Cucujiformia</taxon>
        <taxon>Chrysomeloidea</taxon>
        <taxon>Cerambycidae</taxon>
        <taxon>Lepturinae</taxon>
        <taxon>Rhagiini</taxon>
        <taxon>Rhamnusium</taxon>
    </lineage>
</organism>
<evidence type="ECO:0000313" key="1">
    <source>
        <dbReference type="EMBL" id="KAJ8937070.1"/>
    </source>
</evidence>
<proteinExistence type="predicted"/>